<evidence type="ECO:0000256" key="1">
    <source>
        <dbReference type="SAM" id="MobiDB-lite"/>
    </source>
</evidence>
<dbReference type="Proteomes" id="UP000050761">
    <property type="component" value="Unassembled WGS sequence"/>
</dbReference>
<organism evidence="2 3">
    <name type="scientific">Heligmosomoides polygyrus</name>
    <name type="common">Parasitic roundworm</name>
    <dbReference type="NCBI Taxonomy" id="6339"/>
    <lineage>
        <taxon>Eukaryota</taxon>
        <taxon>Metazoa</taxon>
        <taxon>Ecdysozoa</taxon>
        <taxon>Nematoda</taxon>
        <taxon>Chromadorea</taxon>
        <taxon>Rhabditida</taxon>
        <taxon>Rhabditina</taxon>
        <taxon>Rhabditomorpha</taxon>
        <taxon>Strongyloidea</taxon>
        <taxon>Heligmosomidae</taxon>
        <taxon>Heligmosomoides</taxon>
    </lineage>
</organism>
<feature type="compositionally biased region" description="Low complexity" evidence="1">
    <location>
        <begin position="126"/>
        <end position="139"/>
    </location>
</feature>
<evidence type="ECO:0000313" key="3">
    <source>
        <dbReference type="WBParaSite" id="HPBE_0000982801-mRNA-1"/>
    </source>
</evidence>
<evidence type="ECO:0000313" key="2">
    <source>
        <dbReference type="Proteomes" id="UP000050761"/>
    </source>
</evidence>
<reference evidence="3" key="1">
    <citation type="submission" date="2019-09" db="UniProtKB">
        <authorList>
            <consortium name="WormBaseParasite"/>
        </authorList>
    </citation>
    <scope>IDENTIFICATION</scope>
</reference>
<keyword evidence="2" id="KW-1185">Reference proteome</keyword>
<dbReference type="InterPro" id="IPR036397">
    <property type="entry name" value="RNaseH_sf"/>
</dbReference>
<dbReference type="WBParaSite" id="HPBE_0000982801-mRNA-1">
    <property type="protein sequence ID" value="HPBE_0000982801-mRNA-1"/>
    <property type="gene ID" value="HPBE_0000982801"/>
</dbReference>
<protein>
    <submittedName>
        <fullName evidence="3">Galectin</fullName>
    </submittedName>
</protein>
<accession>A0A183FQ51</accession>
<dbReference type="Gene3D" id="3.30.420.10">
    <property type="entry name" value="Ribonuclease H-like superfamily/Ribonuclease H"/>
    <property type="match status" value="1"/>
</dbReference>
<proteinExistence type="predicted"/>
<feature type="region of interest" description="Disordered" evidence="1">
    <location>
        <begin position="119"/>
        <end position="142"/>
    </location>
</feature>
<name>A0A183FQ51_HELPZ</name>
<dbReference type="AlphaFoldDB" id="A0A183FQ51"/>
<sequence>LFPFFFSSDDCIYYDILPEGDTVIFEIQVREMVAQIAHFVVRRGKLYMIMVNARSHHAKATQDEQRRLGIIGPPHPPYSPDLAPVIIMPTGASKLSVQPRASTIRPEWWPSSRRFRRGAARRLKTSRSSSSSSPSLTSSREPHATRLQFISVHTSGFVQSTQVFIDAMPPLETGPLRSKGTTRFE</sequence>
<dbReference type="GO" id="GO:0003676">
    <property type="term" value="F:nucleic acid binding"/>
    <property type="evidence" value="ECO:0007669"/>
    <property type="project" value="InterPro"/>
</dbReference>